<reference evidence="1 2" key="1">
    <citation type="submission" date="2018-10" db="EMBL/GenBank/DDBJ databases">
        <title>Staphylococcus pseudoxylosus sp. nov., isolated from bovine mastitis.</title>
        <authorList>
            <person name="Macfadyen A.C."/>
            <person name="Leroy S."/>
            <person name="Harrison E.M."/>
            <person name="Parkhill J."/>
            <person name="Holmes M.A."/>
            <person name="Paterson G.K."/>
        </authorList>
    </citation>
    <scope>NUCLEOTIDE SEQUENCE [LARGE SCALE GENOMIC DNA]</scope>
    <source>
        <strain evidence="1 2">S04009</strain>
    </source>
</reference>
<dbReference type="Proteomes" id="UP000269505">
    <property type="component" value="Unassembled WGS sequence"/>
</dbReference>
<proteinExistence type="predicted"/>
<protein>
    <submittedName>
        <fullName evidence="1">Uncharacterized protein</fullName>
    </submittedName>
</protein>
<name>A0AAQ0S8N3_9STAP</name>
<organism evidence="1 2">
    <name type="scientific">Staphylococcus pseudoxylosus</name>
    <dbReference type="NCBI Taxonomy" id="2282419"/>
    <lineage>
        <taxon>Bacteria</taxon>
        <taxon>Bacillati</taxon>
        <taxon>Bacillota</taxon>
        <taxon>Bacilli</taxon>
        <taxon>Bacillales</taxon>
        <taxon>Staphylococcaceae</taxon>
        <taxon>Staphylococcus</taxon>
    </lineage>
</organism>
<evidence type="ECO:0000313" key="2">
    <source>
        <dbReference type="Proteomes" id="UP000269505"/>
    </source>
</evidence>
<dbReference type="EMBL" id="RCVN01000001">
    <property type="protein sequence ID" value="RMI86520.1"/>
    <property type="molecule type" value="Genomic_DNA"/>
</dbReference>
<sequence>MKKKITNDYRTSELLEDKLQDHTDIAYKNSKIFPRTQHVNIVYEENDKIVAGLVGYNYLDYFHVGIMGR</sequence>
<keyword evidence="2" id="KW-1185">Reference proteome</keyword>
<gene>
    <name evidence="1" type="ORF">D9V42_01615</name>
</gene>
<comment type="caution">
    <text evidence="1">The sequence shown here is derived from an EMBL/GenBank/DDBJ whole genome shotgun (WGS) entry which is preliminary data.</text>
</comment>
<dbReference type="AlphaFoldDB" id="A0AAQ0S8N3"/>
<accession>A0AAQ0S8N3</accession>
<evidence type="ECO:0000313" key="1">
    <source>
        <dbReference type="EMBL" id="RMI86520.1"/>
    </source>
</evidence>
<dbReference type="RefSeq" id="WP_122062705.1">
    <property type="nucleotide sequence ID" value="NZ_JAHCSS010000012.1"/>
</dbReference>